<dbReference type="SUPFAM" id="SSF51412">
    <property type="entry name" value="Inosine monophosphate dehydrogenase (IMPDH)"/>
    <property type="match status" value="1"/>
</dbReference>
<dbReference type="EMBL" id="CP045875">
    <property type="protein sequence ID" value="QGG48118.1"/>
    <property type="molecule type" value="Genomic_DNA"/>
</dbReference>
<dbReference type="Pfam" id="PF03060">
    <property type="entry name" value="NMO"/>
    <property type="match status" value="1"/>
</dbReference>
<keyword evidence="4" id="KW-0288">FMN</keyword>
<dbReference type="OrthoDB" id="9778912at2"/>
<proteinExistence type="predicted"/>
<dbReference type="RefSeq" id="WP_153725371.1">
    <property type="nucleotide sequence ID" value="NZ_CP045875.1"/>
</dbReference>
<dbReference type="KEGG" id="hcv:FTV88_2020"/>
<keyword evidence="5 6" id="KW-0560">Oxidoreductase</keyword>
<protein>
    <recommendedName>
        <fullName evidence="2">Probable nitronate monooxygenase</fullName>
    </recommendedName>
</protein>
<keyword evidence="7" id="KW-1185">Reference proteome</keyword>
<evidence type="ECO:0000256" key="4">
    <source>
        <dbReference type="ARBA" id="ARBA00022643"/>
    </source>
</evidence>
<keyword evidence="3" id="KW-0285">Flavoprotein</keyword>
<dbReference type="AlphaFoldDB" id="A0A5Q2MZC5"/>
<dbReference type="Gene3D" id="3.20.20.70">
    <property type="entry name" value="Aldolase class I"/>
    <property type="match status" value="1"/>
</dbReference>
<evidence type="ECO:0000256" key="2">
    <source>
        <dbReference type="ARBA" id="ARBA00013457"/>
    </source>
</evidence>
<evidence type="ECO:0000256" key="5">
    <source>
        <dbReference type="ARBA" id="ARBA00023002"/>
    </source>
</evidence>
<name>A0A5Q2MZC5_9FIRM</name>
<gene>
    <name evidence="6" type="ORF">FTV88_2020</name>
</gene>
<evidence type="ECO:0000313" key="6">
    <source>
        <dbReference type="EMBL" id="QGG48118.1"/>
    </source>
</evidence>
<accession>A0A5Q2MZC5</accession>
<organism evidence="6 7">
    <name type="scientific">Heliorestis convoluta</name>
    <dbReference type="NCBI Taxonomy" id="356322"/>
    <lineage>
        <taxon>Bacteria</taxon>
        <taxon>Bacillati</taxon>
        <taxon>Bacillota</taxon>
        <taxon>Clostridia</taxon>
        <taxon>Eubacteriales</taxon>
        <taxon>Heliobacteriaceae</taxon>
        <taxon>Heliorestis</taxon>
    </lineage>
</organism>
<dbReference type="InterPro" id="IPR004136">
    <property type="entry name" value="NMO"/>
</dbReference>
<reference evidence="7" key="1">
    <citation type="submission" date="2019-11" db="EMBL/GenBank/DDBJ databases">
        <title>Genome sequence of Heliorestis convoluta strain HH, an alkaliphilic and minimalistic phototrophic bacterium from a soda lake in Egypt.</title>
        <authorList>
            <person name="Dewey E.D."/>
            <person name="Stokes L.M."/>
            <person name="Burchell B.M."/>
            <person name="Shaffer K.N."/>
            <person name="Huntington A.M."/>
            <person name="Baker J.M."/>
            <person name="Nadendla S."/>
            <person name="Giglio M.G."/>
            <person name="Touchman J.W."/>
            <person name="Blankenship R.E."/>
            <person name="Madigan M.T."/>
            <person name="Sattley W.M."/>
        </authorList>
    </citation>
    <scope>NUCLEOTIDE SEQUENCE [LARGE SCALE GENOMIC DNA]</scope>
    <source>
        <strain evidence="7">HH</strain>
    </source>
</reference>
<dbReference type="GO" id="GO:0018580">
    <property type="term" value="F:nitronate monooxygenase activity"/>
    <property type="evidence" value="ECO:0007669"/>
    <property type="project" value="InterPro"/>
</dbReference>
<dbReference type="Proteomes" id="UP000366051">
    <property type="component" value="Chromosome"/>
</dbReference>
<sequence length="322" mass="34500">MILPELKIGHLTARVPIIQGGMAVKISMAPLAAAVANEGGIGLIAATGLSEDELRQEIRQAKALSDGIIGINCMFAAKVFANLVKVAIEEKIDLIVAGAGFSRDIFQWGKESNTPIVPIVSSARLAKLAEKMGAAAVIVEGKEAGGHLGTDESMKKIVPEVVEAVKIPVIAAGGIVDGTDIVEAFQMGVQGVQMGTRFVASDESSASEAFKKLYIQSTHDDIILIDSPVGLPGRGLKNPFWQKLEQGNDLAPENCIGCLKHCSRRFCILDALNRAQQGDLEFGLVFSGEDVEKIKEVLPVKEIFRRLLQEAEDYPKESVDIQ</sequence>
<evidence type="ECO:0000256" key="3">
    <source>
        <dbReference type="ARBA" id="ARBA00022630"/>
    </source>
</evidence>
<evidence type="ECO:0000256" key="1">
    <source>
        <dbReference type="ARBA" id="ARBA00003535"/>
    </source>
</evidence>
<dbReference type="PANTHER" id="PTHR32332">
    <property type="entry name" value="2-NITROPROPANE DIOXYGENASE"/>
    <property type="match status" value="1"/>
</dbReference>
<comment type="function">
    <text evidence="1">Nitronate monooxygenase that uses molecular oxygen to catalyze the oxidative denitrification of alkyl nitronates. Acts on propionate 3-nitronate (P3N), the presumed physiological substrate. Probably functions in the detoxification of P3N, a metabolic poison produced by plants and fungi as a defense mechanism.</text>
</comment>
<dbReference type="InterPro" id="IPR013785">
    <property type="entry name" value="Aldolase_TIM"/>
</dbReference>
<keyword evidence="6" id="KW-0503">Monooxygenase</keyword>
<dbReference type="PANTHER" id="PTHR32332:SF18">
    <property type="entry name" value="2-NITROPROPANE DIOXYGENASE"/>
    <property type="match status" value="1"/>
</dbReference>
<evidence type="ECO:0000313" key="7">
    <source>
        <dbReference type="Proteomes" id="UP000366051"/>
    </source>
</evidence>
<dbReference type="CDD" id="cd04730">
    <property type="entry name" value="NPD_like"/>
    <property type="match status" value="1"/>
</dbReference>